<keyword evidence="4" id="KW-0808">Transferase</keyword>
<dbReference type="Proteomes" id="UP000289323">
    <property type="component" value="Unassembled WGS sequence"/>
</dbReference>
<reference evidence="10 11" key="1">
    <citation type="submission" date="2018-04" db="EMBL/GenBank/DDBJ databases">
        <authorList>
            <person name="Huttner S."/>
            <person name="Dainat J."/>
        </authorList>
    </citation>
    <scope>NUCLEOTIDE SEQUENCE [LARGE SCALE GENOMIC DNA]</scope>
</reference>
<evidence type="ECO:0000256" key="5">
    <source>
        <dbReference type="ARBA" id="ARBA00022692"/>
    </source>
</evidence>
<dbReference type="InterPro" id="IPR032805">
    <property type="entry name" value="Wax_synthase_dom"/>
</dbReference>
<evidence type="ECO:0000256" key="6">
    <source>
        <dbReference type="ARBA" id="ARBA00022989"/>
    </source>
</evidence>
<keyword evidence="6" id="KW-1133">Transmembrane helix</keyword>
<keyword evidence="5" id="KW-0812">Transmembrane</keyword>
<dbReference type="PANTHER" id="PTHR31595">
    <property type="entry name" value="LONG-CHAIN-ALCOHOL O-FATTY-ACYLTRANSFERASE 3-RELATED"/>
    <property type="match status" value="1"/>
</dbReference>
<dbReference type="AlphaFoldDB" id="A0A446BFT4"/>
<dbReference type="InterPro" id="IPR044851">
    <property type="entry name" value="Wax_synthase"/>
</dbReference>
<feature type="region of interest" description="Disordered" evidence="8">
    <location>
        <begin position="147"/>
        <end position="186"/>
    </location>
</feature>
<evidence type="ECO:0000256" key="8">
    <source>
        <dbReference type="SAM" id="MobiDB-lite"/>
    </source>
</evidence>
<feature type="region of interest" description="Disordered" evidence="8">
    <location>
        <begin position="224"/>
        <end position="278"/>
    </location>
</feature>
<name>A0A446BFT4_9PEZI</name>
<comment type="subcellular location">
    <subcellularLocation>
        <location evidence="1">Membrane</location>
        <topology evidence="1">Multi-pass membrane protein</topology>
    </subcellularLocation>
</comment>
<evidence type="ECO:0000259" key="9">
    <source>
        <dbReference type="Pfam" id="PF13813"/>
    </source>
</evidence>
<dbReference type="Pfam" id="PF13813">
    <property type="entry name" value="MBOAT_2"/>
    <property type="match status" value="1"/>
</dbReference>
<feature type="region of interest" description="Disordered" evidence="8">
    <location>
        <begin position="106"/>
        <end position="131"/>
    </location>
</feature>
<dbReference type="GO" id="GO:0006629">
    <property type="term" value="P:lipid metabolic process"/>
    <property type="evidence" value="ECO:0007669"/>
    <property type="project" value="InterPro"/>
</dbReference>
<evidence type="ECO:0000256" key="1">
    <source>
        <dbReference type="ARBA" id="ARBA00004141"/>
    </source>
</evidence>
<evidence type="ECO:0000256" key="7">
    <source>
        <dbReference type="ARBA" id="ARBA00023136"/>
    </source>
</evidence>
<feature type="domain" description="Wax synthase" evidence="9">
    <location>
        <begin position="557"/>
        <end position="644"/>
    </location>
</feature>
<dbReference type="EMBL" id="OUUZ01000008">
    <property type="protein sequence ID" value="SPQ21376.1"/>
    <property type="molecule type" value="Genomic_DNA"/>
</dbReference>
<comment type="pathway">
    <text evidence="2">Secondary metabolite biosynthesis.</text>
</comment>
<evidence type="ECO:0000256" key="2">
    <source>
        <dbReference type="ARBA" id="ARBA00005179"/>
    </source>
</evidence>
<dbReference type="GO" id="GO:0008374">
    <property type="term" value="F:O-acyltransferase activity"/>
    <property type="evidence" value="ECO:0007669"/>
    <property type="project" value="InterPro"/>
</dbReference>
<evidence type="ECO:0000256" key="3">
    <source>
        <dbReference type="ARBA" id="ARBA00007282"/>
    </source>
</evidence>
<organism evidence="10 11">
    <name type="scientific">Thermothielavioides terrestris</name>
    <dbReference type="NCBI Taxonomy" id="2587410"/>
    <lineage>
        <taxon>Eukaryota</taxon>
        <taxon>Fungi</taxon>
        <taxon>Dikarya</taxon>
        <taxon>Ascomycota</taxon>
        <taxon>Pezizomycotina</taxon>
        <taxon>Sordariomycetes</taxon>
        <taxon>Sordariomycetidae</taxon>
        <taxon>Sordariales</taxon>
        <taxon>Chaetomiaceae</taxon>
        <taxon>Thermothielavioides</taxon>
    </lineage>
</organism>
<gene>
    <name evidence="10" type="ORF">TT172_LOCUS3795</name>
</gene>
<sequence length="717" mass="75105">MLSSVRASSIAHAWGHGNRGPGYPVYGITATVTSTLVSTVTVGESSCDAADAPITVTTVIVTLPPGQSIPTLPSSGSFTGTGSSKNGTTSASITYQPSLTYETTASAPTSLTSGSPINGTTSPSSALDTTWTFPGSGGIASTISTLTTSATPSPLHNSSAPPNLASTTAPLTSPSSPAGTASSSPAIFTTETNAPLFTTTATTTSGDGEYGSYVYGGYTAPASQSSNSSSSSSIASPITATSASGGVNTGSAGTGSATSATGATVAGGSSGSGSTTEAARPTTTFYTASVTSSAWPVQELVIPRYFPVPCAMDYHPLFDLAAVVLLSAVTVGLTSAPSLARSAVFPILCGLTWHCVVKCPEYISRSAWASSVGGYTLTYLFHYLDVGLLSRWDFKLQGPATELAKGWGPPATSQKPPSRQPPGDNGVVSRLRFGFSVVFSWRFANTPYRARGVPALDEKLRRSRARFLANTLLTCAVCYLVLDAMDSSADPEITEKFYSLDKVAFFSRIRDVSAEELVMRFFAALGLGAGLVSVQRGVYSILAFVSVATGLSKPVDWPPFNGPFAKIDSLRNFWSIFWHQTNTHRLRITSHFLLCNVLRLPHGSKAVRYLRPWVVFLLSALFHVAIDVSSGMQPQESGALRFFLIQPLGIVIEDTARTVYRTVYGSSGRGLTVAERCVGVLWVGLWMAWTAPAYLFPVLAKTGSVNLGVPNVEDLGQ</sequence>
<evidence type="ECO:0000313" key="10">
    <source>
        <dbReference type="EMBL" id="SPQ21376.1"/>
    </source>
</evidence>
<comment type="similarity">
    <text evidence="3">Belongs to the wax synthase family.</text>
</comment>
<protein>
    <submittedName>
        <fullName evidence="10">Dd1aa8a7-0d0c-4fa0-90cf-ac39adc636a2</fullName>
    </submittedName>
</protein>
<feature type="region of interest" description="Disordered" evidence="8">
    <location>
        <begin position="65"/>
        <end position="91"/>
    </location>
</feature>
<dbReference type="PANTHER" id="PTHR31595:SF57">
    <property type="entry name" value="OS04G0481900 PROTEIN"/>
    <property type="match status" value="1"/>
</dbReference>
<proteinExistence type="inferred from homology"/>
<evidence type="ECO:0000313" key="11">
    <source>
        <dbReference type="Proteomes" id="UP000289323"/>
    </source>
</evidence>
<keyword evidence="7" id="KW-0472">Membrane</keyword>
<feature type="compositionally biased region" description="Low complexity" evidence="8">
    <location>
        <begin position="74"/>
        <end position="91"/>
    </location>
</feature>
<evidence type="ECO:0000256" key="4">
    <source>
        <dbReference type="ARBA" id="ARBA00022679"/>
    </source>
</evidence>
<accession>A0A446BFT4</accession>
<dbReference type="GO" id="GO:0016020">
    <property type="term" value="C:membrane"/>
    <property type="evidence" value="ECO:0007669"/>
    <property type="project" value="UniProtKB-SubCell"/>
</dbReference>
<feature type="compositionally biased region" description="Low complexity" evidence="8">
    <location>
        <begin position="165"/>
        <end position="186"/>
    </location>
</feature>